<reference evidence="3 4" key="1">
    <citation type="submission" date="2018-11" db="EMBL/GenBank/DDBJ databases">
        <authorList>
            <consortium name="Pathogen Informatics"/>
        </authorList>
    </citation>
    <scope>NUCLEOTIDE SEQUENCE [LARGE SCALE GENOMIC DNA]</scope>
</reference>
<dbReference type="InterPro" id="IPR019421">
    <property type="entry name" value="7TM_GPCR_serpentine_rcpt_Srd"/>
</dbReference>
<dbReference type="Proteomes" id="UP000050761">
    <property type="component" value="Unassembled WGS sequence"/>
</dbReference>
<keyword evidence="2" id="KW-0732">Signal</keyword>
<feature type="transmembrane region" description="Helical" evidence="1">
    <location>
        <begin position="156"/>
        <end position="175"/>
    </location>
</feature>
<evidence type="ECO:0000313" key="3">
    <source>
        <dbReference type="EMBL" id="VDO83060.1"/>
    </source>
</evidence>
<organism evidence="4 5">
    <name type="scientific">Heligmosomoides polygyrus</name>
    <name type="common">Parasitic roundworm</name>
    <dbReference type="NCBI Taxonomy" id="6339"/>
    <lineage>
        <taxon>Eukaryota</taxon>
        <taxon>Metazoa</taxon>
        <taxon>Ecdysozoa</taxon>
        <taxon>Nematoda</taxon>
        <taxon>Chromadorea</taxon>
        <taxon>Rhabditida</taxon>
        <taxon>Rhabditina</taxon>
        <taxon>Rhabditomorpha</taxon>
        <taxon>Strongyloidea</taxon>
        <taxon>Heligmosomidae</taxon>
        <taxon>Heligmosomoides</taxon>
    </lineage>
</organism>
<keyword evidence="1" id="KW-0472">Membrane</keyword>
<keyword evidence="1" id="KW-1133">Transmembrane helix</keyword>
<sequence length="250" mass="28138">MLVMFTIIFIFCCLEGSCLFFADIPYEDLYERLRKTTNITQLFGGQWEAADNFNQQGSDVVHATTPGYQTMAGAMPMVGEATKVSYMMMLDQYKRHLPLLGDDYSRNPLIIYFHGIAIVSHIIAFLVILISAYCMTSILKKKQATMSLDALLANEVMLHAVLPEALLPLVLAVPVATNAVLVTLYEDSLEWQELFPMYCVSLVPLLSPAISIYFIKAYRESLLHFLTFGYLRATPKGKDEQEADNHDEGI</sequence>
<accession>A0A183FQF6</accession>
<evidence type="ECO:0000313" key="5">
    <source>
        <dbReference type="WBParaSite" id="HPBE_0000996601-mRNA-1"/>
    </source>
</evidence>
<evidence type="ECO:0000313" key="4">
    <source>
        <dbReference type="Proteomes" id="UP000050761"/>
    </source>
</evidence>
<feature type="signal peptide" evidence="2">
    <location>
        <begin position="1"/>
        <end position="16"/>
    </location>
</feature>
<dbReference type="WBParaSite" id="HPBE_0000996601-mRNA-1">
    <property type="protein sequence ID" value="HPBE_0000996601-mRNA-1"/>
    <property type="gene ID" value="HPBE_0000996601"/>
</dbReference>
<feature type="transmembrane region" description="Helical" evidence="1">
    <location>
        <begin position="109"/>
        <end position="135"/>
    </location>
</feature>
<dbReference type="Pfam" id="PF10317">
    <property type="entry name" value="7TM_GPCR_Srd"/>
    <property type="match status" value="1"/>
</dbReference>
<evidence type="ECO:0000256" key="1">
    <source>
        <dbReference type="SAM" id="Phobius"/>
    </source>
</evidence>
<accession>A0A3P7Y5S4</accession>
<gene>
    <name evidence="3" type="ORF">HPBE_LOCUS9967</name>
</gene>
<name>A0A183FQF6_HELPZ</name>
<feature type="chain" id="PRO_5044551588" evidence="2">
    <location>
        <begin position="17"/>
        <end position="250"/>
    </location>
</feature>
<dbReference type="AlphaFoldDB" id="A0A183FQF6"/>
<dbReference type="OrthoDB" id="5843445at2759"/>
<keyword evidence="1" id="KW-0812">Transmembrane</keyword>
<reference evidence="5" key="2">
    <citation type="submission" date="2019-09" db="UniProtKB">
        <authorList>
            <consortium name="WormBaseParasite"/>
        </authorList>
    </citation>
    <scope>IDENTIFICATION</scope>
</reference>
<evidence type="ECO:0000256" key="2">
    <source>
        <dbReference type="SAM" id="SignalP"/>
    </source>
</evidence>
<feature type="transmembrane region" description="Helical" evidence="1">
    <location>
        <begin position="195"/>
        <end position="215"/>
    </location>
</feature>
<protein>
    <submittedName>
        <fullName evidence="5">Transmembrane protein</fullName>
    </submittedName>
</protein>
<dbReference type="EMBL" id="UZAH01026607">
    <property type="protein sequence ID" value="VDO83060.1"/>
    <property type="molecule type" value="Genomic_DNA"/>
</dbReference>
<keyword evidence="4" id="KW-1185">Reference proteome</keyword>
<proteinExistence type="predicted"/>